<proteinExistence type="predicted"/>
<comment type="caution">
    <text evidence="3">The sequence shown here is derived from an EMBL/GenBank/DDBJ whole genome shotgun (WGS) entry which is preliminary data.</text>
</comment>
<reference evidence="3" key="1">
    <citation type="submission" date="2023-07" db="EMBL/GenBank/DDBJ databases">
        <title>draft genome sequence of fig (Ficus carica).</title>
        <authorList>
            <person name="Takahashi T."/>
            <person name="Nishimura K."/>
        </authorList>
    </citation>
    <scope>NUCLEOTIDE SEQUENCE</scope>
</reference>
<organism evidence="3 4">
    <name type="scientific">Ficus carica</name>
    <name type="common">Common fig</name>
    <dbReference type="NCBI Taxonomy" id="3494"/>
    <lineage>
        <taxon>Eukaryota</taxon>
        <taxon>Viridiplantae</taxon>
        <taxon>Streptophyta</taxon>
        <taxon>Embryophyta</taxon>
        <taxon>Tracheophyta</taxon>
        <taxon>Spermatophyta</taxon>
        <taxon>Magnoliopsida</taxon>
        <taxon>eudicotyledons</taxon>
        <taxon>Gunneridae</taxon>
        <taxon>Pentapetalae</taxon>
        <taxon>rosids</taxon>
        <taxon>fabids</taxon>
        <taxon>Rosales</taxon>
        <taxon>Moraceae</taxon>
        <taxon>Ficeae</taxon>
        <taxon>Ficus</taxon>
    </lineage>
</organism>
<gene>
    <name evidence="3" type="ORF">TIFTF001_003368</name>
</gene>
<dbReference type="Pfam" id="PF06376">
    <property type="entry name" value="AGP"/>
    <property type="match status" value="1"/>
</dbReference>
<keyword evidence="1" id="KW-1133">Transmembrane helix</keyword>
<accession>A0AA87ZB47</accession>
<evidence type="ECO:0000256" key="1">
    <source>
        <dbReference type="SAM" id="Phobius"/>
    </source>
</evidence>
<dbReference type="AlphaFoldDB" id="A0AA87ZB47"/>
<evidence type="ECO:0000256" key="2">
    <source>
        <dbReference type="SAM" id="SignalP"/>
    </source>
</evidence>
<keyword evidence="1" id="KW-0812">Transmembrane</keyword>
<feature type="chain" id="PRO_5041696702" evidence="2">
    <location>
        <begin position="28"/>
        <end position="71"/>
    </location>
</feature>
<dbReference type="Proteomes" id="UP001187192">
    <property type="component" value="Unassembled WGS sequence"/>
</dbReference>
<evidence type="ECO:0000313" key="3">
    <source>
        <dbReference type="EMBL" id="GMN31717.1"/>
    </source>
</evidence>
<sequence>MAVSRVSFGVFAVVALVLSAAFPAVQAQAPALAPVPTSDGTSIDQGIAYVLMLVALALTYLIHAADISYSF</sequence>
<dbReference type="InterPro" id="IPR009424">
    <property type="entry name" value="AGP16/20/22/41"/>
</dbReference>
<feature type="signal peptide" evidence="2">
    <location>
        <begin position="1"/>
        <end position="27"/>
    </location>
</feature>
<protein>
    <submittedName>
        <fullName evidence="3">Uncharacterized protein</fullName>
    </submittedName>
</protein>
<dbReference type="EMBL" id="BTGU01000003">
    <property type="protein sequence ID" value="GMN31717.1"/>
    <property type="molecule type" value="Genomic_DNA"/>
</dbReference>
<keyword evidence="4" id="KW-1185">Reference proteome</keyword>
<evidence type="ECO:0000313" key="4">
    <source>
        <dbReference type="Proteomes" id="UP001187192"/>
    </source>
</evidence>
<dbReference type="Gramene" id="FCD_00004873-RA">
    <property type="protein sequence ID" value="FCD_00004873-RA:cds"/>
    <property type="gene ID" value="FCD_00004873"/>
</dbReference>
<keyword evidence="1" id="KW-0472">Membrane</keyword>
<keyword evidence="2" id="KW-0732">Signal</keyword>
<name>A0AA87ZB47_FICCA</name>
<dbReference type="PANTHER" id="PTHR33374">
    <property type="entry name" value="ARABINOGALACTAN PROTEIN 20"/>
    <property type="match status" value="1"/>
</dbReference>
<feature type="transmembrane region" description="Helical" evidence="1">
    <location>
        <begin position="46"/>
        <end position="65"/>
    </location>
</feature>